<dbReference type="EMBL" id="JAOQIO010000023">
    <property type="protein sequence ID" value="MCU6792404.1"/>
    <property type="molecule type" value="Genomic_DNA"/>
</dbReference>
<feature type="region of interest" description="Disordered" evidence="1">
    <location>
        <begin position="34"/>
        <end position="58"/>
    </location>
</feature>
<dbReference type="RefSeq" id="WP_262683795.1">
    <property type="nucleotide sequence ID" value="NZ_JAOQIO010000023.1"/>
</dbReference>
<keyword evidence="3" id="KW-1185">Reference proteome</keyword>
<proteinExistence type="predicted"/>
<gene>
    <name evidence="2" type="ORF">OB236_09710</name>
</gene>
<evidence type="ECO:0000313" key="3">
    <source>
        <dbReference type="Proteomes" id="UP001652445"/>
    </source>
</evidence>
<protein>
    <submittedName>
        <fullName evidence="2">Uncharacterized protein</fullName>
    </submittedName>
</protein>
<reference evidence="2 3" key="1">
    <citation type="submission" date="2022-09" db="EMBL/GenBank/DDBJ databases">
        <authorList>
            <person name="Han X.L."/>
            <person name="Wang Q."/>
            <person name="Lu T."/>
        </authorList>
    </citation>
    <scope>NUCLEOTIDE SEQUENCE [LARGE SCALE GENOMIC DNA]</scope>
    <source>
        <strain evidence="2 3">WQ 127069</strain>
    </source>
</reference>
<evidence type="ECO:0000313" key="2">
    <source>
        <dbReference type="EMBL" id="MCU6792404.1"/>
    </source>
</evidence>
<organism evidence="2 3">
    <name type="scientific">Paenibacillus baimaensis</name>
    <dbReference type="NCBI Taxonomy" id="2982185"/>
    <lineage>
        <taxon>Bacteria</taxon>
        <taxon>Bacillati</taxon>
        <taxon>Bacillota</taxon>
        <taxon>Bacilli</taxon>
        <taxon>Bacillales</taxon>
        <taxon>Paenibacillaceae</taxon>
        <taxon>Paenibacillus</taxon>
    </lineage>
</organism>
<evidence type="ECO:0000256" key="1">
    <source>
        <dbReference type="SAM" id="MobiDB-lite"/>
    </source>
</evidence>
<name>A0ABT2UCP0_9BACL</name>
<feature type="compositionally biased region" description="Basic and acidic residues" evidence="1">
    <location>
        <begin position="45"/>
        <end position="58"/>
    </location>
</feature>
<comment type="caution">
    <text evidence="2">The sequence shown here is derived from an EMBL/GenBank/DDBJ whole genome shotgun (WGS) entry which is preliminary data.</text>
</comment>
<sequence length="58" mass="6903">MWFLNKETGCTWEIEDQELIQRLQANYCYEQVDEPNKGELPIKTPDAKNTKRNDKELS</sequence>
<accession>A0ABT2UCP0</accession>
<dbReference type="Proteomes" id="UP001652445">
    <property type="component" value="Unassembled WGS sequence"/>
</dbReference>